<evidence type="ECO:0000313" key="2">
    <source>
        <dbReference type="EMBL" id="SUN37281.1"/>
    </source>
</evidence>
<evidence type="ECO:0000256" key="1">
    <source>
        <dbReference type="SAM" id="Phobius"/>
    </source>
</evidence>
<accession>A0A380JIQ4</accession>
<dbReference type="OrthoDB" id="2243846at2"/>
<dbReference type="RefSeq" id="WP_002996798.1">
    <property type="nucleotide sequence ID" value="NZ_UHFA01000002.1"/>
</dbReference>
<dbReference type="Pfam" id="PF26336">
    <property type="entry name" value="MacP_activator"/>
    <property type="match status" value="1"/>
</dbReference>
<name>A0A380JIQ4_STRDO</name>
<dbReference type="Proteomes" id="UP000254082">
    <property type="component" value="Unassembled WGS sequence"/>
</dbReference>
<keyword evidence="1" id="KW-0812">Transmembrane</keyword>
<dbReference type="InterPro" id="IPR047752">
    <property type="entry name" value="MacP"/>
</dbReference>
<evidence type="ECO:0000313" key="3">
    <source>
        <dbReference type="Proteomes" id="UP000254082"/>
    </source>
</evidence>
<dbReference type="EMBL" id="UHFA01000002">
    <property type="protein sequence ID" value="SUN37281.1"/>
    <property type="molecule type" value="Genomic_DNA"/>
</dbReference>
<reference evidence="2 3" key="1">
    <citation type="submission" date="2018-06" db="EMBL/GenBank/DDBJ databases">
        <authorList>
            <consortium name="Pathogen Informatics"/>
            <person name="Doyle S."/>
        </authorList>
    </citation>
    <scope>NUCLEOTIDE SEQUENCE [LARGE SCALE GENOMIC DNA]</scope>
    <source>
        <strain evidence="3">NCTC 11391</strain>
    </source>
</reference>
<protein>
    <submittedName>
        <fullName evidence="2">Membrane protein</fullName>
    </submittedName>
</protein>
<dbReference type="NCBIfam" id="NF038277">
    <property type="entry name" value="accessory_MacP"/>
    <property type="match status" value="1"/>
</dbReference>
<dbReference type="AlphaFoldDB" id="A0A380JIQ4"/>
<keyword evidence="3" id="KW-1185">Reference proteome</keyword>
<proteinExistence type="predicted"/>
<organism evidence="2 3">
    <name type="scientific">Streptococcus downei MFe28</name>
    <dbReference type="NCBI Taxonomy" id="764290"/>
    <lineage>
        <taxon>Bacteria</taxon>
        <taxon>Bacillati</taxon>
        <taxon>Bacillota</taxon>
        <taxon>Bacilli</taxon>
        <taxon>Lactobacillales</taxon>
        <taxon>Streptococcaceae</taxon>
        <taxon>Streptococcus</taxon>
    </lineage>
</organism>
<gene>
    <name evidence="2" type="ORF">NCTC11391_02033</name>
</gene>
<sequence length="97" mass="11321">MGKPLLTDDMIARANRGEELEGDYLDGQETQIYTDLDNDYQDYGSYEDDDWEEDSQYTYKSRRIENAKRGAFQSKLNKILIVVLILLAILIYAIFKL</sequence>
<feature type="transmembrane region" description="Helical" evidence="1">
    <location>
        <begin position="76"/>
        <end position="95"/>
    </location>
</feature>
<keyword evidence="1" id="KW-1133">Transmembrane helix</keyword>
<keyword evidence="1" id="KW-0472">Membrane</keyword>